<reference evidence="1 2" key="1">
    <citation type="journal article" date="2021" name="Commun. Biol.">
        <title>The genome of Shorea leprosula (Dipterocarpaceae) highlights the ecological relevance of drought in aseasonal tropical rainforests.</title>
        <authorList>
            <person name="Ng K.K.S."/>
            <person name="Kobayashi M.J."/>
            <person name="Fawcett J.A."/>
            <person name="Hatakeyama M."/>
            <person name="Paape T."/>
            <person name="Ng C.H."/>
            <person name="Ang C.C."/>
            <person name="Tnah L.H."/>
            <person name="Lee C.T."/>
            <person name="Nishiyama T."/>
            <person name="Sese J."/>
            <person name="O'Brien M.J."/>
            <person name="Copetti D."/>
            <person name="Mohd Noor M.I."/>
            <person name="Ong R.C."/>
            <person name="Putra M."/>
            <person name="Sireger I.Z."/>
            <person name="Indrioko S."/>
            <person name="Kosugi Y."/>
            <person name="Izuno A."/>
            <person name="Isagi Y."/>
            <person name="Lee S.L."/>
            <person name="Shimizu K.K."/>
        </authorList>
    </citation>
    <scope>NUCLEOTIDE SEQUENCE [LARGE SCALE GENOMIC DNA]</scope>
    <source>
        <strain evidence="1">214</strain>
    </source>
</reference>
<sequence length="80" mass="8863">MAATNPAYWVSLKRNKGDPARLGLTRPRSAGFRRTQQGWVSSNPTWLGLPCWVLTRPSLAGFPRTQQGWVPTNPAGSRQT</sequence>
<dbReference type="Proteomes" id="UP001054252">
    <property type="component" value="Unassembled WGS sequence"/>
</dbReference>
<organism evidence="1 2">
    <name type="scientific">Rubroshorea leprosula</name>
    <dbReference type="NCBI Taxonomy" id="152421"/>
    <lineage>
        <taxon>Eukaryota</taxon>
        <taxon>Viridiplantae</taxon>
        <taxon>Streptophyta</taxon>
        <taxon>Embryophyta</taxon>
        <taxon>Tracheophyta</taxon>
        <taxon>Spermatophyta</taxon>
        <taxon>Magnoliopsida</taxon>
        <taxon>eudicotyledons</taxon>
        <taxon>Gunneridae</taxon>
        <taxon>Pentapetalae</taxon>
        <taxon>rosids</taxon>
        <taxon>malvids</taxon>
        <taxon>Malvales</taxon>
        <taxon>Dipterocarpaceae</taxon>
        <taxon>Rubroshorea</taxon>
    </lineage>
</organism>
<protein>
    <submittedName>
        <fullName evidence="1">Uncharacterized protein</fullName>
    </submittedName>
</protein>
<keyword evidence="2" id="KW-1185">Reference proteome</keyword>
<dbReference type="EMBL" id="BPVZ01000060">
    <property type="protein sequence ID" value="GKV22604.1"/>
    <property type="molecule type" value="Genomic_DNA"/>
</dbReference>
<comment type="caution">
    <text evidence="1">The sequence shown here is derived from an EMBL/GenBank/DDBJ whole genome shotgun (WGS) entry which is preliminary data.</text>
</comment>
<evidence type="ECO:0000313" key="1">
    <source>
        <dbReference type="EMBL" id="GKV22604.1"/>
    </source>
</evidence>
<name>A0AAV5KDE9_9ROSI</name>
<gene>
    <name evidence="1" type="ORF">SLEP1_g32462</name>
</gene>
<accession>A0AAV5KDE9</accession>
<evidence type="ECO:0000313" key="2">
    <source>
        <dbReference type="Proteomes" id="UP001054252"/>
    </source>
</evidence>
<proteinExistence type="predicted"/>
<dbReference type="AlphaFoldDB" id="A0AAV5KDE9"/>